<accession>E9H281</accession>
<dbReference type="KEGG" id="dpx:DAPPUDRAFT_324609"/>
<feature type="region of interest" description="Disordered" evidence="1">
    <location>
        <begin position="372"/>
        <end position="395"/>
    </location>
</feature>
<evidence type="ECO:0000313" key="3">
    <source>
        <dbReference type="Proteomes" id="UP000000305"/>
    </source>
</evidence>
<proteinExistence type="predicted"/>
<dbReference type="AlphaFoldDB" id="E9H281"/>
<dbReference type="HOGENOM" id="CLU_666089_0_0_1"/>
<dbReference type="InParanoid" id="E9H281"/>
<dbReference type="EMBL" id="GL732585">
    <property type="protein sequence ID" value="EFX74121.1"/>
    <property type="molecule type" value="Genomic_DNA"/>
</dbReference>
<evidence type="ECO:0000313" key="2">
    <source>
        <dbReference type="EMBL" id="EFX74121.1"/>
    </source>
</evidence>
<protein>
    <submittedName>
        <fullName evidence="2">Uncharacterized protein</fullName>
    </submittedName>
</protein>
<dbReference type="OrthoDB" id="6344235at2759"/>
<reference evidence="2 3" key="1">
    <citation type="journal article" date="2011" name="Science">
        <title>The ecoresponsive genome of Daphnia pulex.</title>
        <authorList>
            <person name="Colbourne J.K."/>
            <person name="Pfrender M.E."/>
            <person name="Gilbert D."/>
            <person name="Thomas W.K."/>
            <person name="Tucker A."/>
            <person name="Oakley T.H."/>
            <person name="Tokishita S."/>
            <person name="Aerts A."/>
            <person name="Arnold G.J."/>
            <person name="Basu M.K."/>
            <person name="Bauer D.J."/>
            <person name="Caceres C.E."/>
            <person name="Carmel L."/>
            <person name="Casola C."/>
            <person name="Choi J.H."/>
            <person name="Detter J.C."/>
            <person name="Dong Q."/>
            <person name="Dusheyko S."/>
            <person name="Eads B.D."/>
            <person name="Frohlich T."/>
            <person name="Geiler-Samerotte K.A."/>
            <person name="Gerlach D."/>
            <person name="Hatcher P."/>
            <person name="Jogdeo S."/>
            <person name="Krijgsveld J."/>
            <person name="Kriventseva E.V."/>
            <person name="Kultz D."/>
            <person name="Laforsch C."/>
            <person name="Lindquist E."/>
            <person name="Lopez J."/>
            <person name="Manak J.R."/>
            <person name="Muller J."/>
            <person name="Pangilinan J."/>
            <person name="Patwardhan R.P."/>
            <person name="Pitluck S."/>
            <person name="Pritham E.J."/>
            <person name="Rechtsteiner A."/>
            <person name="Rho M."/>
            <person name="Rogozin I.B."/>
            <person name="Sakarya O."/>
            <person name="Salamov A."/>
            <person name="Schaack S."/>
            <person name="Shapiro H."/>
            <person name="Shiga Y."/>
            <person name="Skalitzky C."/>
            <person name="Smith Z."/>
            <person name="Souvorov A."/>
            <person name="Sung W."/>
            <person name="Tang Z."/>
            <person name="Tsuchiya D."/>
            <person name="Tu H."/>
            <person name="Vos H."/>
            <person name="Wang M."/>
            <person name="Wolf Y.I."/>
            <person name="Yamagata H."/>
            <person name="Yamada T."/>
            <person name="Ye Y."/>
            <person name="Shaw J.R."/>
            <person name="Andrews J."/>
            <person name="Crease T.J."/>
            <person name="Tang H."/>
            <person name="Lucas S.M."/>
            <person name="Robertson H.M."/>
            <person name="Bork P."/>
            <person name="Koonin E.V."/>
            <person name="Zdobnov E.M."/>
            <person name="Grigoriev I.V."/>
            <person name="Lynch M."/>
            <person name="Boore J.L."/>
        </authorList>
    </citation>
    <scope>NUCLEOTIDE SEQUENCE [LARGE SCALE GENOMIC DNA]</scope>
</reference>
<organism evidence="2 3">
    <name type="scientific">Daphnia pulex</name>
    <name type="common">Water flea</name>
    <dbReference type="NCBI Taxonomy" id="6669"/>
    <lineage>
        <taxon>Eukaryota</taxon>
        <taxon>Metazoa</taxon>
        <taxon>Ecdysozoa</taxon>
        <taxon>Arthropoda</taxon>
        <taxon>Crustacea</taxon>
        <taxon>Branchiopoda</taxon>
        <taxon>Diplostraca</taxon>
        <taxon>Cladocera</taxon>
        <taxon>Anomopoda</taxon>
        <taxon>Daphniidae</taxon>
        <taxon>Daphnia</taxon>
    </lineage>
</organism>
<gene>
    <name evidence="2" type="ORF">DAPPUDRAFT_324609</name>
</gene>
<evidence type="ECO:0000256" key="1">
    <source>
        <dbReference type="SAM" id="MobiDB-lite"/>
    </source>
</evidence>
<sequence>MRFIIVDNRKFLPRDCRLTTVLGILKETAVLGRKTSWTHFGMAIVGENMFTNVLSLQDMKHLSLPGFNKAFEDAVKIINNNNAGFGSNFIEKKQKLLSNICPALQNTIKQFKELKEKKEKELLITIIAVHWERKVEQEIDEFFHSSRDASNVQIQVLEIGNTNFLKDSVVSEKVRVHSLPIKGLDISMEAICKSWAKRRPCDLKFNFPNNGPVVVAKVEDLFVDLRPSQSDLPQSLTITSVTYPIDLCRSYTYGRCVLLSSDTNTSANSYRWEALCKLAKNKETLLIAKEMNTFATYALIPCDDLRMLMQPIACVELLLPKPKPYATELISEDFEQITKKIRFTDEYGFGPKANIITLLKEEWMKNFTSYQHEPNSKIKGNQPTKKPKNNSAQMTNTKTCSLAHPALGMYSSK</sequence>
<name>E9H281_DAPPU</name>
<dbReference type="Proteomes" id="UP000000305">
    <property type="component" value="Unassembled WGS sequence"/>
</dbReference>
<keyword evidence="3" id="KW-1185">Reference proteome</keyword>